<comment type="subcellular location">
    <subcellularLocation>
        <location evidence="1">Periplasm</location>
    </subcellularLocation>
</comment>
<comment type="similarity">
    <text evidence="3">Belongs to the OpgD/OpgG family.</text>
</comment>
<sequence length="570" mass="63934" precursor="true">MRFFHAPVRWLVCVAWVLLLVRATTAADDAVVSRFAPTADGGTTYLDQYIKVRDFDDLKSLAQSASLYDCVPTDPLPQPLDSWSYDDYIKVGFRHRRATWWNQGLPFWFETFHRGFVQVDRVELFTLIPSAGDQPICQRIKFSKQDFEYQPPLDESTIPAAGHAGVKLIGRFPGTDRAEEVLSFLGSSYFRGRSGDCVYGASARGIAIDIAMQKVEEFPDFRAFWITLPAAEDDSLTILAHLDSPSVSGAYRFRLFPGEADTRVSVEAELYFRRVPDKVAYAPLTSMWMWGDGLKGPPKDARPGVHDSDGLLIRTADLQWQWRPFARQDYPSVTSTEVEQLLGFGLIQRNRAFFHYDDHNARYDMRPSLWVVPKKPWTDGSIELLELPGAHEGVDNLGAYWLPKETPEVGRPVALEYDIHFFAGDPPQHNALARATNLDVTRPDRSVPPKQADSSGQDAADTRATDAKVADAVIGIEVRFTGPSIRGLPSESPPQAQTSAVRGVMQNPTLKRTEQGDWILRAEVIPEGDGPVELEVQLISAGEPVSEQWTYLLPPWEPSFVYPAVYTRQE</sequence>
<feature type="chain" id="PRO_5022747880" evidence="6">
    <location>
        <begin position="27"/>
        <end position="570"/>
    </location>
</feature>
<dbReference type="Pfam" id="PF04349">
    <property type="entry name" value="MdoG"/>
    <property type="match status" value="1"/>
</dbReference>
<evidence type="ECO:0000256" key="6">
    <source>
        <dbReference type="SAM" id="SignalP"/>
    </source>
</evidence>
<dbReference type="InterPro" id="IPR014438">
    <property type="entry name" value="Glucan_biosyn_MdoG/MdoD"/>
</dbReference>
<dbReference type="PIRSF" id="PIRSF006281">
    <property type="entry name" value="MdoG"/>
    <property type="match status" value="1"/>
</dbReference>
<feature type="domain" description="Glucan biosynthesis periplasmic MdoG C-terminal" evidence="7">
    <location>
        <begin position="54"/>
        <end position="552"/>
    </location>
</feature>
<organism evidence="8 9">
    <name type="scientific">Crateriforma conspicua</name>
    <dbReference type="NCBI Taxonomy" id="2527996"/>
    <lineage>
        <taxon>Bacteria</taxon>
        <taxon>Pseudomonadati</taxon>
        <taxon>Planctomycetota</taxon>
        <taxon>Planctomycetia</taxon>
        <taxon>Planctomycetales</taxon>
        <taxon>Planctomycetaceae</taxon>
        <taxon>Crateriforma</taxon>
    </lineage>
</organism>
<proteinExistence type="inferred from homology"/>
<dbReference type="RefSeq" id="WP_146439707.1">
    <property type="nucleotide sequence ID" value="NZ_SJPL01000001.1"/>
</dbReference>
<dbReference type="UniPathway" id="UPA00637"/>
<evidence type="ECO:0000313" key="9">
    <source>
        <dbReference type="Proteomes" id="UP000317238"/>
    </source>
</evidence>
<evidence type="ECO:0000259" key="7">
    <source>
        <dbReference type="Pfam" id="PF04349"/>
    </source>
</evidence>
<feature type="signal peptide" evidence="6">
    <location>
        <begin position="1"/>
        <end position="26"/>
    </location>
</feature>
<dbReference type="InterPro" id="IPR013783">
    <property type="entry name" value="Ig-like_fold"/>
</dbReference>
<name>A0A5C5YA36_9PLAN</name>
<dbReference type="AlphaFoldDB" id="A0A5C5YA36"/>
<keyword evidence="4" id="KW-0574">Periplasm</keyword>
<dbReference type="Proteomes" id="UP000317238">
    <property type="component" value="Unassembled WGS sequence"/>
</dbReference>
<dbReference type="InterPro" id="IPR014718">
    <property type="entry name" value="GH-type_carb-bd"/>
</dbReference>
<evidence type="ECO:0000256" key="1">
    <source>
        <dbReference type="ARBA" id="ARBA00004418"/>
    </source>
</evidence>
<dbReference type="InterPro" id="IPR014756">
    <property type="entry name" value="Ig_E-set"/>
</dbReference>
<protein>
    <submittedName>
        <fullName evidence="8">Glucans biosynthesis protein G</fullName>
    </submittedName>
</protein>
<dbReference type="InterPro" id="IPR011013">
    <property type="entry name" value="Gal_mutarotase_sf_dom"/>
</dbReference>
<dbReference type="InterPro" id="IPR007444">
    <property type="entry name" value="Glucan_biosyn_MdoG_C"/>
</dbReference>
<dbReference type="GO" id="GO:0003824">
    <property type="term" value="F:catalytic activity"/>
    <property type="evidence" value="ECO:0007669"/>
    <property type="project" value="InterPro"/>
</dbReference>
<keyword evidence="9" id="KW-1185">Reference proteome</keyword>
<dbReference type="EMBL" id="SJPL01000001">
    <property type="protein sequence ID" value="TWT71321.1"/>
    <property type="molecule type" value="Genomic_DNA"/>
</dbReference>
<accession>A0A5C5YA36</accession>
<comment type="caution">
    <text evidence="8">The sequence shown here is derived from an EMBL/GenBank/DDBJ whole genome shotgun (WGS) entry which is preliminary data.</text>
</comment>
<dbReference type="SUPFAM" id="SSF74650">
    <property type="entry name" value="Galactose mutarotase-like"/>
    <property type="match status" value="1"/>
</dbReference>
<dbReference type="SUPFAM" id="SSF81296">
    <property type="entry name" value="E set domains"/>
    <property type="match status" value="1"/>
</dbReference>
<dbReference type="PANTHER" id="PTHR30504">
    <property type="entry name" value="GLUCANS BIOSYNTHESIS PROTEIN"/>
    <property type="match status" value="1"/>
</dbReference>
<dbReference type="GO" id="GO:0030288">
    <property type="term" value="C:outer membrane-bounded periplasmic space"/>
    <property type="evidence" value="ECO:0007669"/>
    <property type="project" value="TreeGrafter"/>
</dbReference>
<reference evidence="8 9" key="1">
    <citation type="submission" date="2019-02" db="EMBL/GenBank/DDBJ databases">
        <title>Deep-cultivation of Planctomycetes and their phenomic and genomic characterization uncovers novel biology.</title>
        <authorList>
            <person name="Wiegand S."/>
            <person name="Jogler M."/>
            <person name="Boedeker C."/>
            <person name="Pinto D."/>
            <person name="Vollmers J."/>
            <person name="Rivas-Marin E."/>
            <person name="Kohn T."/>
            <person name="Peeters S.H."/>
            <person name="Heuer A."/>
            <person name="Rast P."/>
            <person name="Oberbeckmann S."/>
            <person name="Bunk B."/>
            <person name="Jeske O."/>
            <person name="Meyerdierks A."/>
            <person name="Storesund J.E."/>
            <person name="Kallscheuer N."/>
            <person name="Luecker S."/>
            <person name="Lage O.M."/>
            <person name="Pohl T."/>
            <person name="Merkel B.J."/>
            <person name="Hornburger P."/>
            <person name="Mueller R.-W."/>
            <person name="Bruemmer F."/>
            <person name="Labrenz M."/>
            <person name="Spormann A.M."/>
            <person name="Op Den Camp H."/>
            <person name="Overmann J."/>
            <person name="Amann R."/>
            <person name="Jetten M.S.M."/>
            <person name="Mascher T."/>
            <person name="Medema M.H."/>
            <person name="Devos D.P."/>
            <person name="Kaster A.-K."/>
            <person name="Ovreas L."/>
            <person name="Rohde M."/>
            <person name="Galperin M.Y."/>
            <person name="Jogler C."/>
        </authorList>
    </citation>
    <scope>NUCLEOTIDE SEQUENCE [LARGE SCALE GENOMIC DNA]</scope>
    <source>
        <strain evidence="8 9">Pan14r</strain>
    </source>
</reference>
<dbReference type="Gene3D" id="2.70.98.10">
    <property type="match status" value="1"/>
</dbReference>
<evidence type="ECO:0000256" key="2">
    <source>
        <dbReference type="ARBA" id="ARBA00005001"/>
    </source>
</evidence>
<comment type="pathway">
    <text evidence="2">Glycan metabolism; osmoregulated periplasmic glucan (OPG) biosynthesis.</text>
</comment>
<dbReference type="GO" id="GO:0030246">
    <property type="term" value="F:carbohydrate binding"/>
    <property type="evidence" value="ECO:0007669"/>
    <property type="project" value="InterPro"/>
</dbReference>
<dbReference type="OrthoDB" id="335750at2"/>
<evidence type="ECO:0000313" key="8">
    <source>
        <dbReference type="EMBL" id="TWT71321.1"/>
    </source>
</evidence>
<evidence type="ECO:0000256" key="4">
    <source>
        <dbReference type="ARBA" id="ARBA00022764"/>
    </source>
</evidence>
<keyword evidence="6" id="KW-0732">Signal</keyword>
<feature type="region of interest" description="Disordered" evidence="5">
    <location>
        <begin position="439"/>
        <end position="466"/>
    </location>
</feature>
<gene>
    <name evidence="8" type="primary">mdoG</name>
    <name evidence="8" type="ORF">Pan14r_36310</name>
</gene>
<dbReference type="PANTHER" id="PTHR30504:SF2">
    <property type="entry name" value="GLUCANS BIOSYNTHESIS PROTEIN G"/>
    <property type="match status" value="1"/>
</dbReference>
<evidence type="ECO:0000256" key="3">
    <source>
        <dbReference type="ARBA" id="ARBA00009284"/>
    </source>
</evidence>
<dbReference type="GO" id="GO:0051274">
    <property type="term" value="P:beta-glucan biosynthetic process"/>
    <property type="evidence" value="ECO:0007669"/>
    <property type="project" value="TreeGrafter"/>
</dbReference>
<dbReference type="Gene3D" id="2.60.40.10">
    <property type="entry name" value="Immunoglobulins"/>
    <property type="match status" value="1"/>
</dbReference>
<evidence type="ECO:0000256" key="5">
    <source>
        <dbReference type="SAM" id="MobiDB-lite"/>
    </source>
</evidence>